<dbReference type="KEGG" id="ker:91098935"/>
<keyword evidence="4" id="KW-1185">Reference proteome</keyword>
<evidence type="ECO:0000256" key="1">
    <source>
        <dbReference type="RuleBase" id="RU366020"/>
    </source>
</evidence>
<dbReference type="Proteomes" id="UP001358614">
    <property type="component" value="Chromosome 1"/>
</dbReference>
<name>A0AAX4K958_9TREE</name>
<dbReference type="PANTHER" id="PTHR12320:SF1">
    <property type="entry name" value="PROTEIN PHOSPHATASE PTC7 HOMOLOG"/>
    <property type="match status" value="1"/>
</dbReference>
<comment type="cofactor">
    <cofactor evidence="1">
        <name>Mg(2+)</name>
        <dbReference type="ChEBI" id="CHEBI:18420"/>
    </cofactor>
</comment>
<dbReference type="InterPro" id="IPR001932">
    <property type="entry name" value="PPM-type_phosphatase-like_dom"/>
</dbReference>
<evidence type="ECO:0000313" key="3">
    <source>
        <dbReference type="EMBL" id="WWD02093.1"/>
    </source>
</evidence>
<organism evidence="3 4">
    <name type="scientific">Kwoniella europaea PYCC6329</name>
    <dbReference type="NCBI Taxonomy" id="1423913"/>
    <lineage>
        <taxon>Eukaryota</taxon>
        <taxon>Fungi</taxon>
        <taxon>Dikarya</taxon>
        <taxon>Basidiomycota</taxon>
        <taxon>Agaricomycotina</taxon>
        <taxon>Tremellomycetes</taxon>
        <taxon>Tremellales</taxon>
        <taxon>Cryptococcaceae</taxon>
        <taxon>Kwoniella</taxon>
    </lineage>
</organism>
<keyword evidence="1" id="KW-0464">Manganese</keyword>
<dbReference type="PROSITE" id="PS51746">
    <property type="entry name" value="PPM_2"/>
    <property type="match status" value="1"/>
</dbReference>
<comment type="cofactor">
    <cofactor evidence="1">
        <name>Mn(2+)</name>
        <dbReference type="ChEBI" id="CHEBI:29035"/>
    </cofactor>
</comment>
<dbReference type="InterPro" id="IPR039123">
    <property type="entry name" value="PPTC7"/>
</dbReference>
<comment type="similarity">
    <text evidence="1">Belongs to the PP2C family.</text>
</comment>
<keyword evidence="1" id="KW-0378">Hydrolase</keyword>
<comment type="catalytic activity">
    <reaction evidence="1">
        <text>O-phospho-L-seryl-[protein] + H2O = L-seryl-[protein] + phosphate</text>
        <dbReference type="Rhea" id="RHEA:20629"/>
        <dbReference type="Rhea" id="RHEA-COMP:9863"/>
        <dbReference type="Rhea" id="RHEA-COMP:11604"/>
        <dbReference type="ChEBI" id="CHEBI:15377"/>
        <dbReference type="ChEBI" id="CHEBI:29999"/>
        <dbReference type="ChEBI" id="CHEBI:43474"/>
        <dbReference type="ChEBI" id="CHEBI:83421"/>
        <dbReference type="EC" id="3.1.3.16"/>
    </reaction>
</comment>
<dbReference type="SMART" id="SM00332">
    <property type="entry name" value="PP2Cc"/>
    <property type="match status" value="1"/>
</dbReference>
<dbReference type="EMBL" id="CP144089">
    <property type="protein sequence ID" value="WWD02093.1"/>
    <property type="molecule type" value="Genomic_DNA"/>
</dbReference>
<dbReference type="SMART" id="SM00331">
    <property type="entry name" value="PP2C_SIG"/>
    <property type="match status" value="1"/>
</dbReference>
<dbReference type="GO" id="GO:0046872">
    <property type="term" value="F:metal ion binding"/>
    <property type="evidence" value="ECO:0007669"/>
    <property type="project" value="UniProtKB-UniRule"/>
</dbReference>
<dbReference type="AlphaFoldDB" id="A0AAX4K958"/>
<sequence>MVLLRSALSLPRSSSSIRSSLRHSIRSHNSSSSPTISPLYPHSSTYSYSLGLSYASKYSPPFIAPNQKIEPYGFMNRDKEDGIVKWVNEMMDFPAGRGELTSGQDGGWSEGVQKDVRKYGAGEDFFGIQRVGNDLHLSLSDGVGGWTNRVDPSLFSQALCYHYSTIASQFASSSPVEILDKAYRNLLDDQRVVAGGATLVGVRLGEEGDASFVNLGDSGYAIMKNDQIKYISKPQTHFFNCPLQLSKIPKDMRQAGIIHDSPNMADVKEIELEVGDVVILFTDGLSDNLPTSHLPLLSSSLTQLLNSPLNSHLTQTERDAEYARLFADILVGYGRMAMARTGDEKGWKTPFEVEATEKVPKNNWRGGKIDDITVMTAVVSESD</sequence>
<dbReference type="SUPFAM" id="SSF81606">
    <property type="entry name" value="PP2C-like"/>
    <property type="match status" value="1"/>
</dbReference>
<dbReference type="EC" id="3.1.3.16" evidence="1"/>
<dbReference type="PANTHER" id="PTHR12320">
    <property type="entry name" value="PROTEIN PHOSPHATASE 2C"/>
    <property type="match status" value="1"/>
</dbReference>
<comment type="catalytic activity">
    <reaction evidence="1">
        <text>O-phospho-L-threonyl-[protein] + H2O = L-threonyl-[protein] + phosphate</text>
        <dbReference type="Rhea" id="RHEA:47004"/>
        <dbReference type="Rhea" id="RHEA-COMP:11060"/>
        <dbReference type="Rhea" id="RHEA-COMP:11605"/>
        <dbReference type="ChEBI" id="CHEBI:15377"/>
        <dbReference type="ChEBI" id="CHEBI:30013"/>
        <dbReference type="ChEBI" id="CHEBI:43474"/>
        <dbReference type="ChEBI" id="CHEBI:61977"/>
        <dbReference type="EC" id="3.1.3.16"/>
    </reaction>
</comment>
<keyword evidence="1" id="KW-0460">Magnesium</keyword>
<keyword evidence="1" id="KW-0479">Metal-binding</keyword>
<reference evidence="3 4" key="1">
    <citation type="submission" date="2024-01" db="EMBL/GenBank/DDBJ databases">
        <title>Comparative genomics of Cryptococcus and Kwoniella reveals pathogenesis evolution and contrasting modes of karyotype evolution via chromosome fusion or intercentromeric recombination.</title>
        <authorList>
            <person name="Coelho M.A."/>
            <person name="David-Palma M."/>
            <person name="Shea T."/>
            <person name="Bowers K."/>
            <person name="McGinley-Smith S."/>
            <person name="Mohammad A.W."/>
            <person name="Gnirke A."/>
            <person name="Yurkov A.M."/>
            <person name="Nowrousian M."/>
            <person name="Sun S."/>
            <person name="Cuomo C.A."/>
            <person name="Heitman J."/>
        </authorList>
    </citation>
    <scope>NUCLEOTIDE SEQUENCE [LARGE SCALE GENOMIC DNA]</scope>
    <source>
        <strain evidence="3 4">PYCC6329</strain>
    </source>
</reference>
<gene>
    <name evidence="3" type="ORF">V865_000131</name>
</gene>
<keyword evidence="1" id="KW-0904">Protein phosphatase</keyword>
<dbReference type="InterPro" id="IPR036457">
    <property type="entry name" value="PPM-type-like_dom_sf"/>
</dbReference>
<protein>
    <recommendedName>
        <fullName evidence="1">Protein phosphatase</fullName>
        <ecNumber evidence="1">3.1.3.16</ecNumber>
    </recommendedName>
</protein>
<proteinExistence type="inferred from homology"/>
<dbReference type="RefSeq" id="XP_066080060.1">
    <property type="nucleotide sequence ID" value="XM_066223963.1"/>
</dbReference>
<evidence type="ECO:0000313" key="4">
    <source>
        <dbReference type="Proteomes" id="UP001358614"/>
    </source>
</evidence>
<accession>A0AAX4K958</accession>
<dbReference type="GeneID" id="91098935"/>
<dbReference type="GO" id="GO:0004722">
    <property type="term" value="F:protein serine/threonine phosphatase activity"/>
    <property type="evidence" value="ECO:0007669"/>
    <property type="project" value="UniProtKB-EC"/>
</dbReference>
<feature type="domain" description="PPM-type phosphatase" evidence="2">
    <location>
        <begin position="118"/>
        <end position="379"/>
    </location>
</feature>
<dbReference type="Gene3D" id="3.60.40.10">
    <property type="entry name" value="PPM-type phosphatase domain"/>
    <property type="match status" value="1"/>
</dbReference>
<evidence type="ECO:0000259" key="2">
    <source>
        <dbReference type="PROSITE" id="PS51746"/>
    </source>
</evidence>